<organism evidence="3 4">
    <name type="scientific">Trinickia symbiotica</name>
    <dbReference type="NCBI Taxonomy" id="863227"/>
    <lineage>
        <taxon>Bacteria</taxon>
        <taxon>Pseudomonadati</taxon>
        <taxon>Pseudomonadota</taxon>
        <taxon>Betaproteobacteria</taxon>
        <taxon>Burkholderiales</taxon>
        <taxon>Burkholderiaceae</taxon>
        <taxon>Trinickia</taxon>
    </lineage>
</organism>
<keyword evidence="4" id="KW-1185">Reference proteome</keyword>
<dbReference type="PANTHER" id="PTHR43767">
    <property type="entry name" value="LONG-CHAIN-FATTY-ACID--COA LIGASE"/>
    <property type="match status" value="1"/>
</dbReference>
<dbReference type="Pfam" id="PF13193">
    <property type="entry name" value="AMP-binding_C"/>
    <property type="match status" value="1"/>
</dbReference>
<dbReference type="InterPro" id="IPR050237">
    <property type="entry name" value="ATP-dep_AMP-bd_enzyme"/>
</dbReference>
<dbReference type="OrthoDB" id="9766486at2"/>
<protein>
    <submittedName>
        <fullName evidence="3">AMP-dependent synthetase</fullName>
    </submittedName>
</protein>
<gene>
    <name evidence="3" type="ORF">C0Z20_05615</name>
</gene>
<dbReference type="SUPFAM" id="SSF56801">
    <property type="entry name" value="Acetyl-CoA synthetase-like"/>
    <property type="match status" value="1"/>
</dbReference>
<dbReference type="AlphaFoldDB" id="A0A2N7X9U1"/>
<evidence type="ECO:0000259" key="1">
    <source>
        <dbReference type="Pfam" id="PF00501"/>
    </source>
</evidence>
<dbReference type="InterPro" id="IPR025110">
    <property type="entry name" value="AMP-bd_C"/>
</dbReference>
<dbReference type="EMBL" id="PNYC01000002">
    <property type="protein sequence ID" value="PMS38245.1"/>
    <property type="molecule type" value="Genomic_DNA"/>
</dbReference>
<dbReference type="InterPro" id="IPR045851">
    <property type="entry name" value="AMP-bd_C_sf"/>
</dbReference>
<dbReference type="InterPro" id="IPR042099">
    <property type="entry name" value="ANL_N_sf"/>
</dbReference>
<evidence type="ECO:0000313" key="4">
    <source>
        <dbReference type="Proteomes" id="UP000235777"/>
    </source>
</evidence>
<evidence type="ECO:0000259" key="2">
    <source>
        <dbReference type="Pfam" id="PF13193"/>
    </source>
</evidence>
<accession>A0A2N7X9U1</accession>
<comment type="caution">
    <text evidence="3">The sequence shown here is derived from an EMBL/GenBank/DDBJ whole genome shotgun (WGS) entry which is preliminary data.</text>
</comment>
<evidence type="ECO:0000313" key="3">
    <source>
        <dbReference type="EMBL" id="PMS38245.1"/>
    </source>
</evidence>
<dbReference type="InterPro" id="IPR000873">
    <property type="entry name" value="AMP-dep_synth/lig_dom"/>
</dbReference>
<dbReference type="InterPro" id="IPR020845">
    <property type="entry name" value="AMP-binding_CS"/>
</dbReference>
<dbReference type="RefSeq" id="WP_018438507.1">
    <property type="nucleotide sequence ID" value="NZ_KB890164.1"/>
</dbReference>
<sequence length="512" mass="56253">MIYDLRHWAQRHPEQIAVQIGDTVLTYAELESQANQLARLFDALGLKRGDHVAASLTNSPFTLVMAWAAWRSGLYYTPIATTLALPDAAAIITNCRARLVVADRSVQTHVAKLPAHCAAVAHWFWHGDAVPGFRSLSEDMADQSELPRVGEAPGALMLYTSGTTGAPKGVWRPLPPADQRATPTFAADLIPLFGFDHGVRYLSTAPLYHAAPLRAALAVTAAGGCVIGMRKFDAAEALQLLATQHITHSQWVPAMFQRLLQLPESARRDFRSPLHRVALHAAAPCPPQVKRAMIDWWGPILVEYYSGSEGVGLTMISTQEWLTHPSSVGRTVKGVPHVLDEEFRELAPGCTGRIYFSGVTPFEYFGDPNKTADRTSPQGYQTLGDIGYLDAEGYLYLTDRMDDVIISGGVNIYPQEIEAALLEMVGVADVGVIGTEDEKFGERPVAFVVAVAGCDEHALRRDLPAWCEARLGRIKAPARFEFVHQLPRSPTGKLIRRELRERLYQHQPPGAN</sequence>
<feature type="domain" description="AMP-dependent synthetase/ligase" evidence="1">
    <location>
        <begin position="5"/>
        <end position="359"/>
    </location>
</feature>
<dbReference type="Gene3D" id="3.40.50.12780">
    <property type="entry name" value="N-terminal domain of ligase-like"/>
    <property type="match status" value="1"/>
</dbReference>
<dbReference type="STRING" id="863227.GCA_000373005_00015"/>
<dbReference type="Proteomes" id="UP000235777">
    <property type="component" value="Unassembled WGS sequence"/>
</dbReference>
<name>A0A2N7X9U1_9BURK</name>
<dbReference type="PANTHER" id="PTHR43767:SF1">
    <property type="entry name" value="NONRIBOSOMAL PEPTIDE SYNTHASE PES1 (EUROFUNG)-RELATED"/>
    <property type="match status" value="1"/>
</dbReference>
<dbReference type="Gene3D" id="3.30.300.30">
    <property type="match status" value="1"/>
</dbReference>
<dbReference type="GO" id="GO:0016878">
    <property type="term" value="F:acid-thiol ligase activity"/>
    <property type="evidence" value="ECO:0007669"/>
    <property type="project" value="UniProtKB-ARBA"/>
</dbReference>
<dbReference type="PROSITE" id="PS00455">
    <property type="entry name" value="AMP_BINDING"/>
    <property type="match status" value="1"/>
</dbReference>
<proteinExistence type="predicted"/>
<feature type="domain" description="AMP-binding enzyme C-terminal" evidence="2">
    <location>
        <begin position="416"/>
        <end position="493"/>
    </location>
</feature>
<reference evidence="3 4" key="1">
    <citation type="submission" date="2018-01" db="EMBL/GenBank/DDBJ databases">
        <title>Whole genome analyses suggest that Burkholderia sensu lato contains two further novel genera in the rhizoxinica-symbiotica group Mycetohabitans gen. nov., and Trinickia gen. nov.: implications for the evolution of diazotrophy and nodulation in the Burkholderiaceae.</title>
        <authorList>
            <person name="Estrada-de los Santos P."/>
            <person name="Palmer M."/>
            <person name="Chavez-Ramirez B."/>
            <person name="Beukes C."/>
            <person name="Steenkamp E.T."/>
            <person name="Hirsch A.M."/>
            <person name="Manyaka P."/>
            <person name="Maluk M."/>
            <person name="Lafos M."/>
            <person name="Crook M."/>
            <person name="Gross E."/>
            <person name="Simon M.F."/>
            <person name="Bueno dos Reis Junior F."/>
            <person name="Poole P.S."/>
            <person name="Venter S.N."/>
            <person name="James E.K."/>
        </authorList>
    </citation>
    <scope>NUCLEOTIDE SEQUENCE [LARGE SCALE GENOMIC DNA]</scope>
    <source>
        <strain evidence="3 4">JPY 581</strain>
    </source>
</reference>
<dbReference type="Pfam" id="PF00501">
    <property type="entry name" value="AMP-binding"/>
    <property type="match status" value="1"/>
</dbReference>